<feature type="region of interest" description="Disordered" evidence="1">
    <location>
        <begin position="156"/>
        <end position="224"/>
    </location>
</feature>
<evidence type="ECO:0000256" key="1">
    <source>
        <dbReference type="SAM" id="MobiDB-lite"/>
    </source>
</evidence>
<sequence>MLSSAEAKEEFQKKQLKIMRMIGTSVPPEVLQQIRDKETGSEMWAELCDLYEGKQNEAIKAYTIRRLENELWNTKLAPGRDANLHICMIFSLKTELGNLKHTVADKTMVDLLLESLPDQIEVERLKSSIYYGADPSVYTPKRVRELILAAAARQKEFRNRRNEKRGGKRGGSGKGGGQDKGGDQQGNAGGSKKNRGCWFGGSDKHLRANCPERTKKQEDTDDSE</sequence>
<accession>A0A329SNX3</accession>
<reference evidence="3 4" key="1">
    <citation type="submission" date="2018-01" db="EMBL/GenBank/DDBJ databases">
        <title>Draft genome of the strawberry crown rot pathogen Phytophthora cactorum.</title>
        <authorList>
            <person name="Armitage A.D."/>
            <person name="Lysoe E."/>
            <person name="Nellist C.F."/>
            <person name="Harrison R.J."/>
            <person name="Brurberg M.B."/>
        </authorList>
    </citation>
    <scope>NUCLEOTIDE SEQUENCE [LARGE SCALE GENOMIC DNA]</scope>
    <source>
        <strain evidence="3 4">10300</strain>
    </source>
</reference>
<gene>
    <name evidence="3" type="ORF">PC110_g5151</name>
    <name evidence="2" type="ORF">PC117_g13793</name>
</gene>
<keyword evidence="4" id="KW-1185">Reference proteome</keyword>
<dbReference type="Proteomes" id="UP000736787">
    <property type="component" value="Unassembled WGS sequence"/>
</dbReference>
<evidence type="ECO:0008006" key="5">
    <source>
        <dbReference type="Google" id="ProtNLM"/>
    </source>
</evidence>
<feature type="compositionally biased region" description="Basic and acidic residues" evidence="1">
    <location>
        <begin position="202"/>
        <end position="218"/>
    </location>
</feature>
<protein>
    <recommendedName>
        <fullName evidence="5">Zinc finger, CCHC-type</fullName>
    </recommendedName>
</protein>
<dbReference type="EMBL" id="MJFZ01000084">
    <property type="protein sequence ID" value="RAW38623.1"/>
    <property type="molecule type" value="Genomic_DNA"/>
</dbReference>
<organism evidence="3 4">
    <name type="scientific">Phytophthora cactorum</name>
    <dbReference type="NCBI Taxonomy" id="29920"/>
    <lineage>
        <taxon>Eukaryota</taxon>
        <taxon>Sar</taxon>
        <taxon>Stramenopiles</taxon>
        <taxon>Oomycota</taxon>
        <taxon>Peronosporomycetes</taxon>
        <taxon>Peronosporales</taxon>
        <taxon>Peronosporaceae</taxon>
        <taxon>Phytophthora</taxon>
    </lineage>
</organism>
<evidence type="ECO:0000313" key="4">
    <source>
        <dbReference type="Proteomes" id="UP000251314"/>
    </source>
</evidence>
<dbReference type="EMBL" id="RCMK01000413">
    <property type="protein sequence ID" value="KAG2930160.1"/>
    <property type="molecule type" value="Genomic_DNA"/>
</dbReference>
<dbReference type="AlphaFoldDB" id="A0A329SNX3"/>
<comment type="caution">
    <text evidence="3">The sequence shown here is derived from an EMBL/GenBank/DDBJ whole genome shotgun (WGS) entry which is preliminary data.</text>
</comment>
<dbReference type="Proteomes" id="UP000251314">
    <property type="component" value="Unassembled WGS sequence"/>
</dbReference>
<dbReference type="OrthoDB" id="122197at2759"/>
<name>A0A329SNX3_9STRA</name>
<dbReference type="Pfam" id="PF14223">
    <property type="entry name" value="Retrotran_gag_2"/>
    <property type="match status" value="1"/>
</dbReference>
<feature type="compositionally biased region" description="Gly residues" evidence="1">
    <location>
        <begin position="169"/>
        <end position="189"/>
    </location>
</feature>
<evidence type="ECO:0000313" key="2">
    <source>
        <dbReference type="EMBL" id="KAG2930160.1"/>
    </source>
</evidence>
<reference evidence="2" key="2">
    <citation type="submission" date="2018-10" db="EMBL/GenBank/DDBJ databases">
        <title>Effector identification in a new, highly contiguous assembly of the strawberry crown rot pathogen Phytophthora cactorum.</title>
        <authorList>
            <person name="Armitage A.D."/>
            <person name="Nellist C.F."/>
            <person name="Bates H."/>
            <person name="Vickerstaff R.J."/>
            <person name="Harrison R.J."/>
        </authorList>
    </citation>
    <scope>NUCLEOTIDE SEQUENCE</scope>
    <source>
        <strain evidence="2">4040</strain>
    </source>
</reference>
<proteinExistence type="predicted"/>
<evidence type="ECO:0000313" key="3">
    <source>
        <dbReference type="EMBL" id="RAW38623.1"/>
    </source>
</evidence>
<dbReference type="VEuPathDB" id="FungiDB:PC110_g5151"/>